<sequence>MGAHLKAAWRLARALLHAVGGWFTITFAFPRLTQAERNERVQAWAARMLQVMGVQLRVEGTPPAAGPVLLVANHISWLDILVMHAARHCRFVAKADIKRWPLIGPLATGGGTLYIERESRRDAMRVVHHMAESLRAGQVVGVFPEGTTTDGTFVLPFHANLLQAAISAGAPVQPMALSFLDREGNTSLAPRYDGDISLLQSAWATLSADITAVVAFGEPQAAQGRDRRAWAHDLRDAVVNLRGGR</sequence>
<accession>A0A923M592</accession>
<comment type="pathway">
    <text evidence="1">Lipid metabolism.</text>
</comment>
<keyword evidence="8" id="KW-1185">Reference proteome</keyword>
<gene>
    <name evidence="7" type="ORF">H8R02_01810</name>
</gene>
<feature type="domain" description="Phospholipid/glycerol acyltransferase" evidence="6">
    <location>
        <begin position="68"/>
        <end position="180"/>
    </location>
</feature>
<dbReference type="SUPFAM" id="SSF69593">
    <property type="entry name" value="Glycerol-3-phosphate (1)-acyltransferase"/>
    <property type="match status" value="1"/>
</dbReference>
<dbReference type="PANTHER" id="PTHR10434:SF64">
    <property type="entry name" value="1-ACYL-SN-GLYCEROL-3-PHOSPHATE ACYLTRANSFERASE-RELATED"/>
    <property type="match status" value="1"/>
</dbReference>
<proteinExistence type="predicted"/>
<dbReference type="SMART" id="SM00563">
    <property type="entry name" value="PlsC"/>
    <property type="match status" value="1"/>
</dbReference>
<dbReference type="InterPro" id="IPR002123">
    <property type="entry name" value="Plipid/glycerol_acylTrfase"/>
</dbReference>
<dbReference type="Proteomes" id="UP000596827">
    <property type="component" value="Unassembled WGS sequence"/>
</dbReference>
<evidence type="ECO:0000313" key="7">
    <source>
        <dbReference type="EMBL" id="MBC5763168.1"/>
    </source>
</evidence>
<dbReference type="GO" id="GO:0006654">
    <property type="term" value="P:phosphatidic acid biosynthetic process"/>
    <property type="evidence" value="ECO:0007669"/>
    <property type="project" value="TreeGrafter"/>
</dbReference>
<protein>
    <submittedName>
        <fullName evidence="7">1-acyl-sn-glycerol-3-phosphate acyltransferase</fullName>
    </submittedName>
</protein>
<organism evidence="7 8">
    <name type="scientific">Ramlibacter albus</name>
    <dbReference type="NCBI Taxonomy" id="2079448"/>
    <lineage>
        <taxon>Bacteria</taxon>
        <taxon>Pseudomonadati</taxon>
        <taxon>Pseudomonadota</taxon>
        <taxon>Betaproteobacteria</taxon>
        <taxon>Burkholderiales</taxon>
        <taxon>Comamonadaceae</taxon>
        <taxon>Ramlibacter</taxon>
    </lineage>
</organism>
<evidence type="ECO:0000256" key="3">
    <source>
        <dbReference type="ARBA" id="ARBA00022679"/>
    </source>
</evidence>
<dbReference type="EMBL" id="JACORU010000001">
    <property type="protein sequence ID" value="MBC5763168.1"/>
    <property type="molecule type" value="Genomic_DNA"/>
</dbReference>
<comment type="caution">
    <text evidence="7">The sequence shown here is derived from an EMBL/GenBank/DDBJ whole genome shotgun (WGS) entry which is preliminary data.</text>
</comment>
<keyword evidence="5 7" id="KW-0012">Acyltransferase</keyword>
<keyword evidence="2" id="KW-0444">Lipid biosynthesis</keyword>
<evidence type="ECO:0000256" key="2">
    <source>
        <dbReference type="ARBA" id="ARBA00022516"/>
    </source>
</evidence>
<evidence type="ECO:0000256" key="5">
    <source>
        <dbReference type="ARBA" id="ARBA00023315"/>
    </source>
</evidence>
<evidence type="ECO:0000313" key="8">
    <source>
        <dbReference type="Proteomes" id="UP000596827"/>
    </source>
</evidence>
<dbReference type="GO" id="GO:0003841">
    <property type="term" value="F:1-acylglycerol-3-phosphate O-acyltransferase activity"/>
    <property type="evidence" value="ECO:0007669"/>
    <property type="project" value="TreeGrafter"/>
</dbReference>
<keyword evidence="4" id="KW-0443">Lipid metabolism</keyword>
<name>A0A923M592_9BURK</name>
<evidence type="ECO:0000256" key="4">
    <source>
        <dbReference type="ARBA" id="ARBA00023098"/>
    </source>
</evidence>
<dbReference type="CDD" id="cd07989">
    <property type="entry name" value="LPLAT_AGPAT-like"/>
    <property type="match status" value="1"/>
</dbReference>
<dbReference type="Pfam" id="PF01553">
    <property type="entry name" value="Acyltransferase"/>
    <property type="match status" value="1"/>
</dbReference>
<keyword evidence="3" id="KW-0808">Transferase</keyword>
<evidence type="ECO:0000256" key="1">
    <source>
        <dbReference type="ARBA" id="ARBA00005189"/>
    </source>
</evidence>
<dbReference type="RefSeq" id="WP_187079627.1">
    <property type="nucleotide sequence ID" value="NZ_JACORU010000001.1"/>
</dbReference>
<reference evidence="7" key="1">
    <citation type="submission" date="2020-08" db="EMBL/GenBank/DDBJ databases">
        <title>Ramlibacter sp. GTP1 16S ribosomal RNA gene genome sequencing and assembly.</title>
        <authorList>
            <person name="Kang M."/>
        </authorList>
    </citation>
    <scope>NUCLEOTIDE SEQUENCE</scope>
    <source>
        <strain evidence="7">GTP1</strain>
    </source>
</reference>
<evidence type="ECO:0000259" key="6">
    <source>
        <dbReference type="SMART" id="SM00563"/>
    </source>
</evidence>
<dbReference type="PANTHER" id="PTHR10434">
    <property type="entry name" value="1-ACYL-SN-GLYCEROL-3-PHOSPHATE ACYLTRANSFERASE"/>
    <property type="match status" value="1"/>
</dbReference>
<dbReference type="AlphaFoldDB" id="A0A923M592"/>